<dbReference type="Proteomes" id="UP001193670">
    <property type="component" value="Unassembled WGS sequence"/>
</dbReference>
<protein>
    <submittedName>
        <fullName evidence="1">Uncharacterized protein</fullName>
    </submittedName>
</protein>
<dbReference type="RefSeq" id="WP_173840926.1">
    <property type="nucleotide sequence ID" value="NZ_JAAILW010000061.1"/>
</dbReference>
<proteinExistence type="predicted"/>
<evidence type="ECO:0000313" key="1">
    <source>
        <dbReference type="EMBL" id="NSC28655.1"/>
    </source>
</evidence>
<sequence>MSRNKKLMREYFAVETEYTIKDIEYEIVDEPYLGYNVHLCKLSAGWRPLFQRHKTISTFKEVEEFCLKNKSMVSIYDEYGRRYTWKQYFKKVYNHSQRKAEPRKWIYDIDPIFPDNGPRLHMASCTEQEAEIYMPFCHREYNEKEKLAKERFHVHERIWSDEKSWEDPDYPFDWTEGEFC</sequence>
<accession>A0AAX0BJ27</accession>
<dbReference type="AlphaFoldDB" id="A0AAX0BJ27"/>
<reference evidence="1" key="2">
    <citation type="submission" date="2020-02" db="EMBL/GenBank/DDBJ databases">
        <authorList>
            <person name="Littmann E."/>
            <person name="Sorbara M."/>
        </authorList>
    </citation>
    <scope>NUCLEOTIDE SEQUENCE</scope>
    <source>
        <strain evidence="1">MSK.17.79</strain>
    </source>
</reference>
<gene>
    <name evidence="1" type="ORF">G4319_15300</name>
</gene>
<name>A0AAX0BJ27_9FIRM</name>
<reference evidence="1" key="1">
    <citation type="journal article" date="2020" name="Cell Host Microbe">
        <title>Functional and Genomic Variation between Human-Derived Isolates of Lachnospiraceae Reveals Inter- and Intra-Species Diversity.</title>
        <authorList>
            <person name="Sorbara M.T."/>
            <person name="Littmann E.R."/>
            <person name="Fontana E."/>
            <person name="Moody T.U."/>
            <person name="Kohout C.E."/>
            <person name="Gjonbalaj M."/>
            <person name="Eaton V."/>
            <person name="Seok R."/>
            <person name="Leiner I.M."/>
            <person name="Pamer E.G."/>
        </authorList>
    </citation>
    <scope>NUCLEOTIDE SEQUENCE</scope>
    <source>
        <strain evidence="1">MSK.17.79</strain>
    </source>
</reference>
<dbReference type="EMBL" id="JAAILW010000061">
    <property type="protein sequence ID" value="NSC28655.1"/>
    <property type="molecule type" value="Genomic_DNA"/>
</dbReference>
<evidence type="ECO:0000313" key="2">
    <source>
        <dbReference type="Proteomes" id="UP001193670"/>
    </source>
</evidence>
<organism evidence="1 2">
    <name type="scientific">Agathobacter rectalis</name>
    <dbReference type="NCBI Taxonomy" id="39491"/>
    <lineage>
        <taxon>Bacteria</taxon>
        <taxon>Bacillati</taxon>
        <taxon>Bacillota</taxon>
        <taxon>Clostridia</taxon>
        <taxon>Lachnospirales</taxon>
        <taxon>Lachnospiraceae</taxon>
        <taxon>Agathobacter</taxon>
    </lineage>
</organism>
<comment type="caution">
    <text evidence="1">The sequence shown here is derived from an EMBL/GenBank/DDBJ whole genome shotgun (WGS) entry which is preliminary data.</text>
</comment>